<organism evidence="1 2">
    <name type="scientific">Prochlorococcus marinus (strain MIT 9303)</name>
    <dbReference type="NCBI Taxonomy" id="59922"/>
    <lineage>
        <taxon>Bacteria</taxon>
        <taxon>Bacillati</taxon>
        <taxon>Cyanobacteriota</taxon>
        <taxon>Cyanophyceae</taxon>
        <taxon>Synechococcales</taxon>
        <taxon>Prochlorococcaceae</taxon>
        <taxon>Prochlorococcus</taxon>
    </lineage>
</organism>
<protein>
    <submittedName>
        <fullName evidence="1">Uncharacterized protein</fullName>
    </submittedName>
</protein>
<dbReference type="RefSeq" id="WP_011825994.1">
    <property type="nucleotide sequence ID" value="NC_008820.1"/>
</dbReference>
<reference evidence="1 2" key="1">
    <citation type="journal article" date="2007" name="PLoS Genet.">
        <title>Patterns and implications of gene gain and loss in the evolution of Prochlorococcus.</title>
        <authorList>
            <person name="Kettler G.C."/>
            <person name="Martiny A.C."/>
            <person name="Huang K."/>
            <person name="Zucker J."/>
            <person name="Coleman M.L."/>
            <person name="Rodrigue S."/>
            <person name="Chen F."/>
            <person name="Lapidus A."/>
            <person name="Ferriera S."/>
            <person name="Johnson J."/>
            <person name="Steglich C."/>
            <person name="Church G.M."/>
            <person name="Richardson P."/>
            <person name="Chisholm S.W."/>
        </authorList>
    </citation>
    <scope>NUCLEOTIDE SEQUENCE [LARGE SCALE GENOMIC DNA]</scope>
    <source>
        <strain evidence="1 2">MIT 9303</strain>
    </source>
</reference>
<accession>A2C9D6</accession>
<dbReference type="KEGG" id="pmf:P9303_13491"/>
<proteinExistence type="predicted"/>
<dbReference type="EMBL" id="CP000554">
    <property type="protein sequence ID" value="ABM78096.1"/>
    <property type="molecule type" value="Genomic_DNA"/>
</dbReference>
<sequence length="91" mass="10495">MRAGVTLPAMMINRMREAIVDQLRSCSTPEQLLALDEQIRVETDAGPLYRVICNFLRDRTVAPVEAARWLDTLMDHREKQLDDCLNLHCQL</sequence>
<name>A2C9D6_PROM3</name>
<evidence type="ECO:0000313" key="2">
    <source>
        <dbReference type="Proteomes" id="UP000002274"/>
    </source>
</evidence>
<gene>
    <name evidence="1" type="ordered locus">P9303_13491</name>
</gene>
<dbReference type="HOGENOM" id="CLU_189948_0_0_3"/>
<dbReference type="AlphaFoldDB" id="A2C9D6"/>
<dbReference type="Proteomes" id="UP000002274">
    <property type="component" value="Chromosome"/>
</dbReference>
<evidence type="ECO:0000313" key="1">
    <source>
        <dbReference type="EMBL" id="ABM78096.1"/>
    </source>
</evidence>
<dbReference type="BioCyc" id="PMAR59922:G1G80-1166-MONOMER"/>